<evidence type="ECO:0008006" key="3">
    <source>
        <dbReference type="Google" id="ProtNLM"/>
    </source>
</evidence>
<organism evidence="1 2">
    <name type="scientific">Gossypium australe</name>
    <dbReference type="NCBI Taxonomy" id="47621"/>
    <lineage>
        <taxon>Eukaryota</taxon>
        <taxon>Viridiplantae</taxon>
        <taxon>Streptophyta</taxon>
        <taxon>Embryophyta</taxon>
        <taxon>Tracheophyta</taxon>
        <taxon>Spermatophyta</taxon>
        <taxon>Magnoliopsida</taxon>
        <taxon>eudicotyledons</taxon>
        <taxon>Gunneridae</taxon>
        <taxon>Pentapetalae</taxon>
        <taxon>rosids</taxon>
        <taxon>malvids</taxon>
        <taxon>Malvales</taxon>
        <taxon>Malvaceae</taxon>
        <taxon>Malvoideae</taxon>
        <taxon>Gossypium</taxon>
    </lineage>
</organism>
<sequence>MQPPFPKWYDANAQCGYHARITGHSIENCIVFKKLIKRFIKMEIVKFDNLSGPNVAANPLPSHSDKGVNTIIENGGKRTKMDVAEDSEERAERMKNYCEFHAKEDHEVQECVEFRALVQNLIDNKELEFFEYAMGYKKEEVCASKEEVIKKVYKVNHPMVIISRTRSNEARVQIAPRVIIQKPVAFPYKDSKKVGFYTRSGRRYDPSNAGAEPVKGKTPIVEQKKEKTVRLKLLVNDPVIENEAREFLKFLKQSEYIIVEQLRKQLACILVLALLLSSETHRDALMKVLNKTYVANDIFGNKLDRLVNNISVDNFIFFNDDEIPLGGMGSTKALHITTRCKGYTLPGVLIHNGSALNVLPLSTLNRLPVDSSHMKTCQNIVRAFDGTERRVVGKIEMPLLIGPNMYEVDFLVMDIKPSYNCLLGRPWIHTAGAVPSSLHQKLKLVTEGRLVIVSVRVLKF</sequence>
<dbReference type="CDD" id="cd00303">
    <property type="entry name" value="retropepsin_like"/>
    <property type="match status" value="1"/>
</dbReference>
<name>A0A5B6UZI4_9ROSI</name>
<dbReference type="EMBL" id="SMMG02000009">
    <property type="protein sequence ID" value="KAA3460525.1"/>
    <property type="molecule type" value="Genomic_DNA"/>
</dbReference>
<dbReference type="Gene3D" id="2.40.70.10">
    <property type="entry name" value="Acid Proteases"/>
    <property type="match status" value="1"/>
</dbReference>
<accession>A0A5B6UZI4</accession>
<dbReference type="InterPro" id="IPR021109">
    <property type="entry name" value="Peptidase_aspartic_dom_sf"/>
</dbReference>
<dbReference type="Proteomes" id="UP000325315">
    <property type="component" value="Unassembled WGS sequence"/>
</dbReference>
<reference evidence="2" key="1">
    <citation type="journal article" date="2019" name="Plant Biotechnol. J.">
        <title>Genome sequencing of the Australian wild diploid species Gossypium australe highlights disease resistance and delayed gland morphogenesis.</title>
        <authorList>
            <person name="Cai Y."/>
            <person name="Cai X."/>
            <person name="Wang Q."/>
            <person name="Wang P."/>
            <person name="Zhang Y."/>
            <person name="Cai C."/>
            <person name="Xu Y."/>
            <person name="Wang K."/>
            <person name="Zhou Z."/>
            <person name="Wang C."/>
            <person name="Geng S."/>
            <person name="Li B."/>
            <person name="Dong Q."/>
            <person name="Hou Y."/>
            <person name="Wang H."/>
            <person name="Ai P."/>
            <person name="Liu Z."/>
            <person name="Yi F."/>
            <person name="Sun M."/>
            <person name="An G."/>
            <person name="Cheng J."/>
            <person name="Zhang Y."/>
            <person name="Shi Q."/>
            <person name="Xie Y."/>
            <person name="Shi X."/>
            <person name="Chang Y."/>
            <person name="Huang F."/>
            <person name="Chen Y."/>
            <person name="Hong S."/>
            <person name="Mi L."/>
            <person name="Sun Q."/>
            <person name="Zhang L."/>
            <person name="Zhou B."/>
            <person name="Peng R."/>
            <person name="Zhang X."/>
            <person name="Liu F."/>
        </authorList>
    </citation>
    <scope>NUCLEOTIDE SEQUENCE [LARGE SCALE GENOMIC DNA]</scope>
    <source>
        <strain evidence="2">cv. PA1801</strain>
    </source>
</reference>
<evidence type="ECO:0000313" key="1">
    <source>
        <dbReference type="EMBL" id="KAA3460525.1"/>
    </source>
</evidence>
<dbReference type="OrthoDB" id="1736143at2759"/>
<dbReference type="AlphaFoldDB" id="A0A5B6UZI4"/>
<proteinExistence type="predicted"/>
<protein>
    <recommendedName>
        <fullName evidence="3">Gag-pro-like protein</fullName>
    </recommendedName>
</protein>
<evidence type="ECO:0000313" key="2">
    <source>
        <dbReference type="Proteomes" id="UP000325315"/>
    </source>
</evidence>
<dbReference type="PANTHER" id="PTHR32108">
    <property type="entry name" value="DNA-DIRECTED RNA POLYMERASE SUBUNIT ALPHA"/>
    <property type="match status" value="1"/>
</dbReference>
<dbReference type="PANTHER" id="PTHR32108:SF5">
    <property type="entry name" value="DYNACTIN SUBUNIT 1-LIKE"/>
    <property type="match status" value="1"/>
</dbReference>
<keyword evidence="2" id="KW-1185">Reference proteome</keyword>
<gene>
    <name evidence="1" type="ORF">EPI10_027181</name>
</gene>
<comment type="caution">
    <text evidence="1">The sequence shown here is derived from an EMBL/GenBank/DDBJ whole genome shotgun (WGS) entry which is preliminary data.</text>
</comment>